<feature type="domain" description="N-acetyltransferase" evidence="3">
    <location>
        <begin position="3"/>
        <end position="161"/>
    </location>
</feature>
<evidence type="ECO:0000256" key="1">
    <source>
        <dbReference type="ARBA" id="ARBA00022679"/>
    </source>
</evidence>
<dbReference type="InterPro" id="IPR016181">
    <property type="entry name" value="Acyl_CoA_acyltransferase"/>
</dbReference>
<accession>A0ABY8CRJ2</accession>
<dbReference type="SUPFAM" id="SSF55729">
    <property type="entry name" value="Acyl-CoA N-acyltransferases (Nat)"/>
    <property type="match status" value="1"/>
</dbReference>
<dbReference type="PANTHER" id="PTHR43877">
    <property type="entry name" value="AMINOALKYLPHOSPHONATE N-ACETYLTRANSFERASE-RELATED-RELATED"/>
    <property type="match status" value="1"/>
</dbReference>
<dbReference type="EMBL" id="CP120370">
    <property type="protein sequence ID" value="WEX80517.1"/>
    <property type="molecule type" value="Genomic_DNA"/>
</dbReference>
<sequence>MTVHIRPTTTADAEACGRIIYEAFEEIARRHGFPPDFPGTEAAIALVQSLAGNPSVFGVVAEEDGRVVGSNFLNEGDAIRGVGPITVHPRLQGSGIGRRLMEAVLVRSNGAAGVRLLQDAFNVRTIALYASLGFEVREPALVMAGQPTENSPAGIAVRPMGEQDLEACDALCIKVHGISRRRDLTDALRLFAPLVTEREGRITAYTSAPNFWIANHGVAESADEMQALIVGAAAVTGAPVSFLLPTRQTTLFRWCLGHGMQAVKPMTLMTMGEYHVPEGAYMPSVFY</sequence>
<dbReference type="Proteomes" id="UP001235547">
    <property type="component" value="Chromosome 2"/>
</dbReference>
<dbReference type="Pfam" id="PF13508">
    <property type="entry name" value="Acetyltransf_7"/>
    <property type="match status" value="1"/>
</dbReference>
<dbReference type="EC" id="2.3.1.-" evidence="4"/>
<dbReference type="InterPro" id="IPR050832">
    <property type="entry name" value="Bact_Acetyltransf"/>
</dbReference>
<gene>
    <name evidence="4" type="ORF">PYH38_001965</name>
</gene>
<dbReference type="CDD" id="cd04301">
    <property type="entry name" value="NAT_SF"/>
    <property type="match status" value="1"/>
</dbReference>
<dbReference type="InterPro" id="IPR000182">
    <property type="entry name" value="GNAT_dom"/>
</dbReference>
<dbReference type="Gene3D" id="3.40.630.30">
    <property type="match status" value="1"/>
</dbReference>
<proteinExistence type="predicted"/>
<reference evidence="4 5" key="1">
    <citation type="submission" date="2023-03" db="EMBL/GenBank/DDBJ databases">
        <authorList>
            <person name="Kaur S."/>
            <person name="Espinosa-Saiz D."/>
            <person name="Velazquez E."/>
            <person name="Menendez E."/>
            <person name="diCenzo G.C."/>
        </authorList>
    </citation>
    <scope>NUCLEOTIDE SEQUENCE [LARGE SCALE GENOMIC DNA]</scope>
    <source>
        <strain evidence="4 5">LMG 27395</strain>
    </source>
</reference>
<dbReference type="GO" id="GO:0016746">
    <property type="term" value="F:acyltransferase activity"/>
    <property type="evidence" value="ECO:0007669"/>
    <property type="project" value="UniProtKB-KW"/>
</dbReference>
<evidence type="ECO:0000313" key="5">
    <source>
        <dbReference type="Proteomes" id="UP001235547"/>
    </source>
</evidence>
<protein>
    <submittedName>
        <fullName evidence="4">GNAT family N-acetyltransferase</fullName>
        <ecNumber evidence="4">2.3.1.-</ecNumber>
    </submittedName>
</protein>
<evidence type="ECO:0000256" key="2">
    <source>
        <dbReference type="ARBA" id="ARBA00023315"/>
    </source>
</evidence>
<keyword evidence="1 4" id="KW-0808">Transferase</keyword>
<organism evidence="4 5">
    <name type="scientific">Sinorhizobium numidicum</name>
    <dbReference type="NCBI Taxonomy" id="680248"/>
    <lineage>
        <taxon>Bacteria</taxon>
        <taxon>Pseudomonadati</taxon>
        <taxon>Pseudomonadota</taxon>
        <taxon>Alphaproteobacteria</taxon>
        <taxon>Hyphomicrobiales</taxon>
        <taxon>Rhizobiaceae</taxon>
        <taxon>Sinorhizobium/Ensifer group</taxon>
        <taxon>Sinorhizobium</taxon>
    </lineage>
</organism>
<evidence type="ECO:0000259" key="3">
    <source>
        <dbReference type="PROSITE" id="PS51186"/>
    </source>
</evidence>
<name>A0ABY8CRJ2_9HYPH</name>
<evidence type="ECO:0000313" key="4">
    <source>
        <dbReference type="EMBL" id="WEX80517.1"/>
    </source>
</evidence>
<keyword evidence="2 4" id="KW-0012">Acyltransferase</keyword>
<dbReference type="RefSeq" id="WP_280731233.1">
    <property type="nucleotide sequence ID" value="NZ_CP120367.1"/>
</dbReference>
<keyword evidence="5" id="KW-1185">Reference proteome</keyword>
<dbReference type="PROSITE" id="PS51186">
    <property type="entry name" value="GNAT"/>
    <property type="match status" value="1"/>
</dbReference>